<dbReference type="Pfam" id="PF05175">
    <property type="entry name" value="MTS"/>
    <property type="match status" value="1"/>
</dbReference>
<keyword evidence="4" id="KW-0949">S-adenosyl-L-methionine</keyword>
<dbReference type="GO" id="GO:0035657">
    <property type="term" value="C:eRF1 methyltransferase complex"/>
    <property type="evidence" value="ECO:0007669"/>
    <property type="project" value="TreeGrafter"/>
</dbReference>
<evidence type="ECO:0000256" key="1">
    <source>
        <dbReference type="ARBA" id="ARBA00006149"/>
    </source>
</evidence>
<dbReference type="InterPro" id="IPR007848">
    <property type="entry name" value="Small_mtfrase_dom"/>
</dbReference>
<evidence type="ECO:0000313" key="9">
    <source>
        <dbReference type="Proteomes" id="UP000604046"/>
    </source>
</evidence>
<name>A0A812LTB2_9DINO</name>
<evidence type="ECO:0000313" key="8">
    <source>
        <dbReference type="EMBL" id="CAE7249209.1"/>
    </source>
</evidence>
<sequence length="458" mass="50368">MRALPGARWKVTCAVCAVLCIARDQCWRLAASTSALSFSCRGAPSGAPRAPRPQRRRPRGRRPKGRQTSAAPNSAAEARRCAPPAPAFIPGLVRPEAIDVGELNASGDLVLVDKTSDLEAVVRWISGGGSALVVDHWRDLERCRAAVLKPLRRSPANAQEAERCRTLKKTLSDRLLGPVADGRIDLQGAPRADFLLTLYGDLFGSGRRFALPSGVLMGLGNAWQYFEGGVRFSFLAPPVLSQPLRPFYGVYAYPHPVTHFEMLIEWLQNCSRLGPQRAPQWALDLGTGCGVVALLLRQIARIPHVVATDISPNAVYGAQEEMKRQDQDIEVVYSDLFEGLGGRRFDVVVFNPPWLPLPKPSASEPPRTVLDLGNFYSPDLFERFFDNLHHVLNPGGRAVVLFSNHATSRGYVDKHPFETALGRGASARSARSKHLQVEKVPCLAFFLGFLICRRNKKV</sequence>
<protein>
    <submittedName>
        <fullName evidence="8">PrmC protein</fullName>
    </submittedName>
</protein>
<dbReference type="AlphaFoldDB" id="A0A812LTB2"/>
<dbReference type="Gene3D" id="3.40.50.150">
    <property type="entry name" value="Vaccinia Virus protein VP39"/>
    <property type="match status" value="1"/>
</dbReference>
<feature type="signal peptide" evidence="6">
    <location>
        <begin position="1"/>
        <end position="22"/>
    </location>
</feature>
<keyword evidence="3" id="KW-0808">Transferase</keyword>
<dbReference type="CDD" id="cd02440">
    <property type="entry name" value="AdoMet_MTases"/>
    <property type="match status" value="1"/>
</dbReference>
<evidence type="ECO:0000256" key="6">
    <source>
        <dbReference type="SAM" id="SignalP"/>
    </source>
</evidence>
<keyword evidence="2" id="KW-0489">Methyltransferase</keyword>
<dbReference type="Proteomes" id="UP000604046">
    <property type="component" value="Unassembled WGS sequence"/>
</dbReference>
<dbReference type="SUPFAM" id="SSF53335">
    <property type="entry name" value="S-adenosyl-L-methionine-dependent methyltransferases"/>
    <property type="match status" value="1"/>
</dbReference>
<comment type="caution">
    <text evidence="8">The sequence shown here is derived from an EMBL/GenBank/DDBJ whole genome shotgun (WGS) entry which is preliminary data.</text>
</comment>
<evidence type="ECO:0000256" key="5">
    <source>
        <dbReference type="SAM" id="MobiDB-lite"/>
    </source>
</evidence>
<dbReference type="PANTHER" id="PTHR45875">
    <property type="entry name" value="METHYLTRANSFERASE N6AMT1"/>
    <property type="match status" value="1"/>
</dbReference>
<accession>A0A812LTB2</accession>
<dbReference type="EMBL" id="CAJNDS010001136">
    <property type="protein sequence ID" value="CAE7249209.1"/>
    <property type="molecule type" value="Genomic_DNA"/>
</dbReference>
<dbReference type="PANTHER" id="PTHR45875:SF1">
    <property type="entry name" value="METHYLTRANSFERASE N6AMT1"/>
    <property type="match status" value="1"/>
</dbReference>
<evidence type="ECO:0000256" key="3">
    <source>
        <dbReference type="ARBA" id="ARBA00022679"/>
    </source>
</evidence>
<evidence type="ECO:0000256" key="2">
    <source>
        <dbReference type="ARBA" id="ARBA00022603"/>
    </source>
</evidence>
<feature type="region of interest" description="Disordered" evidence="5">
    <location>
        <begin position="39"/>
        <end position="79"/>
    </location>
</feature>
<feature type="compositionally biased region" description="Basic residues" evidence="5">
    <location>
        <begin position="52"/>
        <end position="65"/>
    </location>
</feature>
<dbReference type="GO" id="GO:0003676">
    <property type="term" value="F:nucleic acid binding"/>
    <property type="evidence" value="ECO:0007669"/>
    <property type="project" value="InterPro"/>
</dbReference>
<proteinExistence type="inferred from homology"/>
<feature type="chain" id="PRO_5032406131" evidence="6">
    <location>
        <begin position="23"/>
        <end position="458"/>
    </location>
</feature>
<comment type="similarity">
    <text evidence="1">Belongs to the eukaryotic/archaeal PrmC-related family.</text>
</comment>
<dbReference type="GO" id="GO:0008757">
    <property type="term" value="F:S-adenosylmethionine-dependent methyltransferase activity"/>
    <property type="evidence" value="ECO:0007669"/>
    <property type="project" value="TreeGrafter"/>
</dbReference>
<dbReference type="OrthoDB" id="406152at2759"/>
<evidence type="ECO:0000256" key="4">
    <source>
        <dbReference type="ARBA" id="ARBA00022691"/>
    </source>
</evidence>
<dbReference type="InterPro" id="IPR029063">
    <property type="entry name" value="SAM-dependent_MTases_sf"/>
</dbReference>
<evidence type="ECO:0000259" key="7">
    <source>
        <dbReference type="Pfam" id="PF05175"/>
    </source>
</evidence>
<feature type="domain" description="Methyltransferase small" evidence="7">
    <location>
        <begin position="278"/>
        <end position="354"/>
    </location>
</feature>
<reference evidence="8" key="1">
    <citation type="submission" date="2021-02" db="EMBL/GenBank/DDBJ databases">
        <authorList>
            <person name="Dougan E. K."/>
            <person name="Rhodes N."/>
            <person name="Thang M."/>
            <person name="Chan C."/>
        </authorList>
    </citation>
    <scope>NUCLEOTIDE SEQUENCE</scope>
</reference>
<dbReference type="PROSITE" id="PS00092">
    <property type="entry name" value="N6_MTASE"/>
    <property type="match status" value="1"/>
</dbReference>
<dbReference type="InterPro" id="IPR002052">
    <property type="entry name" value="DNA_methylase_N6_adenine_CS"/>
</dbReference>
<keyword evidence="6" id="KW-0732">Signal</keyword>
<keyword evidence="9" id="KW-1185">Reference proteome</keyword>
<dbReference type="GO" id="GO:0032259">
    <property type="term" value="P:methylation"/>
    <property type="evidence" value="ECO:0007669"/>
    <property type="project" value="UniProtKB-KW"/>
</dbReference>
<dbReference type="GO" id="GO:0008276">
    <property type="term" value="F:protein methyltransferase activity"/>
    <property type="evidence" value="ECO:0007669"/>
    <property type="project" value="TreeGrafter"/>
</dbReference>
<gene>
    <name evidence="8" type="primary">prmC</name>
    <name evidence="8" type="ORF">SNAT2548_LOCUS12126</name>
</gene>
<organism evidence="8 9">
    <name type="scientific">Symbiodinium natans</name>
    <dbReference type="NCBI Taxonomy" id="878477"/>
    <lineage>
        <taxon>Eukaryota</taxon>
        <taxon>Sar</taxon>
        <taxon>Alveolata</taxon>
        <taxon>Dinophyceae</taxon>
        <taxon>Suessiales</taxon>
        <taxon>Symbiodiniaceae</taxon>
        <taxon>Symbiodinium</taxon>
    </lineage>
</organism>
<dbReference type="InterPro" id="IPR052190">
    <property type="entry name" value="Euk-Arch_PrmC-MTase"/>
</dbReference>